<comment type="caution">
    <text evidence="1">The sequence shown here is derived from an EMBL/GenBank/DDBJ whole genome shotgun (WGS) entry which is preliminary data.</text>
</comment>
<dbReference type="AlphaFoldDB" id="A0A2R9SUI7"/>
<protein>
    <submittedName>
        <fullName evidence="1">Uncharacterized protein</fullName>
    </submittedName>
</protein>
<proteinExistence type="predicted"/>
<name>A0A2R9SUI7_9BACL</name>
<organism evidence="1 2">
    <name type="scientific">Paenibacillus vortex V453</name>
    <dbReference type="NCBI Taxonomy" id="715225"/>
    <lineage>
        <taxon>Bacteria</taxon>
        <taxon>Bacillati</taxon>
        <taxon>Bacillota</taxon>
        <taxon>Bacilli</taxon>
        <taxon>Bacillales</taxon>
        <taxon>Paenibacillaceae</taxon>
        <taxon>Paenibacillus</taxon>
    </lineage>
</organism>
<dbReference type="Proteomes" id="UP000003094">
    <property type="component" value="Unassembled WGS sequence"/>
</dbReference>
<evidence type="ECO:0000313" key="2">
    <source>
        <dbReference type="Proteomes" id="UP000003094"/>
    </source>
</evidence>
<evidence type="ECO:0000313" key="1">
    <source>
        <dbReference type="EMBL" id="EFU41028.1"/>
    </source>
</evidence>
<dbReference type="EMBL" id="ADHJ01000023">
    <property type="protein sequence ID" value="EFU41028.1"/>
    <property type="molecule type" value="Genomic_DNA"/>
</dbReference>
<accession>A0A2R9SUI7</accession>
<gene>
    <name evidence="1" type="ORF">PVOR_15384</name>
</gene>
<sequence length="36" mass="3977">MMEFSGEEVGQADTSARLSGGATRLQYMLRIWIEAA</sequence>
<reference evidence="1 2" key="1">
    <citation type="journal article" date="2010" name="BMC Genomics">
        <title>Genome sequence of the pattern forming Paenibacillus vortex bacterium reveals potential for thriving in complex environments.</title>
        <authorList>
            <person name="Sirota-Madi A."/>
            <person name="Olender T."/>
            <person name="Helman Y."/>
            <person name="Ingham C."/>
            <person name="Brainis I."/>
            <person name="Roth D."/>
            <person name="Hagi E."/>
            <person name="Brodsky L."/>
            <person name="Leshkowitz D."/>
            <person name="Galatenko V."/>
            <person name="Nikolaev V."/>
            <person name="Mugasimangalam R.C."/>
            <person name="Bransburg-Zabary S."/>
            <person name="Gutnick D.L."/>
            <person name="Lancet D."/>
            <person name="Ben-Jacob E."/>
        </authorList>
    </citation>
    <scope>NUCLEOTIDE SEQUENCE [LARGE SCALE GENOMIC DNA]</scope>
    <source>
        <strain evidence="1 2">V453</strain>
    </source>
</reference>
<keyword evidence="2" id="KW-1185">Reference proteome</keyword>
<dbReference type="KEGG" id="pvo:PVOR_15384"/>